<feature type="compositionally biased region" description="Basic residues" evidence="1">
    <location>
        <begin position="172"/>
        <end position="182"/>
    </location>
</feature>
<feature type="compositionally biased region" description="Low complexity" evidence="1">
    <location>
        <begin position="154"/>
        <end position="163"/>
    </location>
</feature>
<reference evidence="2 3" key="1">
    <citation type="submission" date="2017-03" db="EMBL/GenBank/DDBJ databases">
        <title>Genomes of endolithic fungi from Antarctica.</title>
        <authorList>
            <person name="Coleine C."/>
            <person name="Masonjones S."/>
            <person name="Stajich J.E."/>
        </authorList>
    </citation>
    <scope>NUCLEOTIDE SEQUENCE [LARGE SCALE GENOMIC DNA]</scope>
    <source>
        <strain evidence="2 3">CCFEE 6314</strain>
    </source>
</reference>
<evidence type="ECO:0000313" key="2">
    <source>
        <dbReference type="EMBL" id="RVX70278.1"/>
    </source>
</evidence>
<gene>
    <name evidence="2" type="ORF">B0A52_05611</name>
</gene>
<proteinExistence type="predicted"/>
<comment type="caution">
    <text evidence="2">The sequence shown here is derived from an EMBL/GenBank/DDBJ whole genome shotgun (WGS) entry which is preliminary data.</text>
</comment>
<organism evidence="2 3">
    <name type="scientific">Exophiala mesophila</name>
    <name type="common">Black yeast-like fungus</name>
    <dbReference type="NCBI Taxonomy" id="212818"/>
    <lineage>
        <taxon>Eukaryota</taxon>
        <taxon>Fungi</taxon>
        <taxon>Dikarya</taxon>
        <taxon>Ascomycota</taxon>
        <taxon>Pezizomycotina</taxon>
        <taxon>Eurotiomycetes</taxon>
        <taxon>Chaetothyriomycetidae</taxon>
        <taxon>Chaetothyriales</taxon>
        <taxon>Herpotrichiellaceae</taxon>
        <taxon>Exophiala</taxon>
    </lineage>
</organism>
<feature type="region of interest" description="Disordered" evidence="1">
    <location>
        <begin position="1"/>
        <end position="43"/>
    </location>
</feature>
<evidence type="ECO:0000313" key="3">
    <source>
        <dbReference type="Proteomes" id="UP000288859"/>
    </source>
</evidence>
<dbReference type="OrthoDB" id="10382615at2759"/>
<dbReference type="EMBL" id="NAJM01000024">
    <property type="protein sequence ID" value="RVX70278.1"/>
    <property type="molecule type" value="Genomic_DNA"/>
</dbReference>
<sequence length="182" mass="20392">MAPVQQNINVNANTNTNTTMNMNMNRSTNPSNPPSNLSRPENPEDARFRRFCTHYMANYTATSGQWIVRGTILRVAQSYQNTSQNMEMLNLFARLVAQFISCDPVAVLRDQQGAMVLLERWKDFEDVHGPDLMDIDMTTSTPLPLTLPLSLPASSDSASASASWNGRPVPVKNKKRKCPFSR</sequence>
<accession>A0A438N3M7</accession>
<feature type="region of interest" description="Disordered" evidence="1">
    <location>
        <begin position="154"/>
        <end position="182"/>
    </location>
</feature>
<name>A0A438N3M7_EXOME</name>
<dbReference type="VEuPathDB" id="FungiDB:PV10_08360"/>
<evidence type="ECO:0000256" key="1">
    <source>
        <dbReference type="SAM" id="MobiDB-lite"/>
    </source>
</evidence>
<dbReference type="AlphaFoldDB" id="A0A438N3M7"/>
<feature type="compositionally biased region" description="Low complexity" evidence="1">
    <location>
        <begin position="7"/>
        <end position="36"/>
    </location>
</feature>
<dbReference type="Proteomes" id="UP000288859">
    <property type="component" value="Unassembled WGS sequence"/>
</dbReference>
<protein>
    <submittedName>
        <fullName evidence="2">Uncharacterized protein</fullName>
    </submittedName>
</protein>